<proteinExistence type="predicted"/>
<name>A0AAP4DUZ2_9LACT</name>
<evidence type="ECO:0000313" key="1">
    <source>
        <dbReference type="EMBL" id="MDG4977445.1"/>
    </source>
</evidence>
<dbReference type="AlphaFoldDB" id="A0AAP4DUZ2"/>
<gene>
    <name evidence="1" type="ORF">OGZ50_11955</name>
</gene>
<comment type="caution">
    <text evidence="1">The sequence shown here is derived from an EMBL/GenBank/DDBJ whole genome shotgun (WGS) entry which is preliminary data.</text>
</comment>
<reference evidence="1" key="1">
    <citation type="submission" date="2022-10" db="EMBL/GenBank/DDBJ databases">
        <authorList>
            <person name="Turner M.S."/>
            <person name="Huang W."/>
        </authorList>
    </citation>
    <scope>NUCLEOTIDE SEQUENCE</scope>
    <source>
        <strain evidence="1">54</strain>
    </source>
</reference>
<reference evidence="1" key="2">
    <citation type="journal article" date="2023" name="Food Microbiol.">
        <title>Evaluation of the fermentation potential of lactic acid bacteria isolated from herbs, fruits and vegetables as starter cultures in nut-based milk alternatives.</title>
        <authorList>
            <person name="Huang W."/>
            <person name="Dong A."/>
            <person name="Pham H.T."/>
            <person name="Zhou C."/>
            <person name="Huo Z."/>
            <person name="Watjen A.P."/>
            <person name="Prakash S."/>
            <person name="Bang-Berthelsen C.H."/>
            <person name="Turner M.S."/>
        </authorList>
    </citation>
    <scope>NUCLEOTIDE SEQUENCE</scope>
    <source>
        <strain evidence="1">54</strain>
    </source>
</reference>
<dbReference type="EMBL" id="JAOWLV010000010">
    <property type="protein sequence ID" value="MDG4977445.1"/>
    <property type="molecule type" value="Genomic_DNA"/>
</dbReference>
<accession>A0AAP4DUZ2</accession>
<sequence>MDNCREPTGMSAAGINHISSDSLNHTIFIDPKTEFDKTKNKENK</sequence>
<organism evidence="1 2">
    <name type="scientific">Lactococcus lactis</name>
    <dbReference type="NCBI Taxonomy" id="1358"/>
    <lineage>
        <taxon>Bacteria</taxon>
        <taxon>Bacillati</taxon>
        <taxon>Bacillota</taxon>
        <taxon>Bacilli</taxon>
        <taxon>Lactobacillales</taxon>
        <taxon>Streptococcaceae</taxon>
        <taxon>Lactococcus</taxon>
    </lineage>
</organism>
<protein>
    <submittedName>
        <fullName evidence="1">Uncharacterized protein</fullName>
    </submittedName>
</protein>
<dbReference type="Proteomes" id="UP001152598">
    <property type="component" value="Unassembled WGS sequence"/>
</dbReference>
<dbReference type="RefSeq" id="WP_278228518.1">
    <property type="nucleotide sequence ID" value="NZ_JAOWLV010000010.1"/>
</dbReference>
<evidence type="ECO:0000313" key="2">
    <source>
        <dbReference type="Proteomes" id="UP001152598"/>
    </source>
</evidence>